<dbReference type="FunFam" id="3.40.1190.20:FF:000001">
    <property type="entry name" value="Phosphofructokinase"/>
    <property type="match status" value="1"/>
</dbReference>
<dbReference type="SUPFAM" id="SSF53613">
    <property type="entry name" value="Ribokinase-like"/>
    <property type="match status" value="1"/>
</dbReference>
<keyword evidence="2 6" id="KW-0808">Transferase</keyword>
<dbReference type="InterPro" id="IPR029056">
    <property type="entry name" value="Ribokinase-like"/>
</dbReference>
<reference evidence="8" key="1">
    <citation type="submission" date="2020-06" db="EMBL/GenBank/DDBJ databases">
        <title>Whole Genome Sequence of Bradyrhizobium sp. Strain 66S1MB.</title>
        <authorList>
            <person name="Bromfield E."/>
            <person name="Cloutier S."/>
        </authorList>
    </citation>
    <scope>NUCLEOTIDE SEQUENCE</scope>
    <source>
        <strain evidence="8">66S1MB</strain>
    </source>
</reference>
<name>A0A974ABC6_9BRAD</name>
<evidence type="ECO:0000313" key="8">
    <source>
        <dbReference type="EMBL" id="NVL05564.1"/>
    </source>
</evidence>
<dbReference type="AlphaFoldDB" id="A0A974ABC6"/>
<protein>
    <recommendedName>
        <fullName evidence="6">Phosphofructokinase</fullName>
    </recommendedName>
</protein>
<dbReference type="Gene3D" id="3.40.1190.20">
    <property type="match status" value="1"/>
</dbReference>
<dbReference type="RefSeq" id="WP_176529563.1">
    <property type="nucleotide sequence ID" value="NZ_CP088022.1"/>
</dbReference>
<sequence>MTDIVTITPNPAVDLSTSVEKILPVYKLRGTSQQRDPGGGGINVARVIRRLGGDVRAIYPVGGATGDLLRRLLDREGVPSQTFPITEETREDFFVTEASTGRPFRFILPGPSLSEGEWQQCLTLLCKIEPFPRFVVASGSLPRGVPDDFYARVTRIATRLGAKMVLDTSGPALAAAVAEGVDLIKPNLREMRELAGHEPNDAVEWEASAKALVHNGKVGTVALTMGHLGAVLVTRDRVLRAEPLPITPAGAVGAGDSFLGALLWRFASRSNLEEAFRYAVAGGAAALLNPGTSLCLPDDVERLAQQVVIKAA</sequence>
<dbReference type="GO" id="GO:0003872">
    <property type="term" value="F:6-phosphofructokinase activity"/>
    <property type="evidence" value="ECO:0007669"/>
    <property type="project" value="TreeGrafter"/>
</dbReference>
<dbReference type="CDD" id="cd01164">
    <property type="entry name" value="FruK_PfkB_like"/>
    <property type="match status" value="1"/>
</dbReference>
<dbReference type="PANTHER" id="PTHR46566">
    <property type="entry name" value="1-PHOSPHOFRUCTOKINASE-RELATED"/>
    <property type="match status" value="1"/>
</dbReference>
<dbReference type="Pfam" id="PF00294">
    <property type="entry name" value="PfkB"/>
    <property type="match status" value="1"/>
</dbReference>
<dbReference type="GO" id="GO:0005829">
    <property type="term" value="C:cytosol"/>
    <property type="evidence" value="ECO:0007669"/>
    <property type="project" value="TreeGrafter"/>
</dbReference>
<feature type="domain" description="Carbohydrate kinase PfkB" evidence="7">
    <location>
        <begin position="13"/>
        <end position="298"/>
    </location>
</feature>
<dbReference type="PROSITE" id="PS00583">
    <property type="entry name" value="PFKB_KINASES_1"/>
    <property type="match status" value="1"/>
</dbReference>
<accession>A0A974ABC6</accession>
<dbReference type="InterPro" id="IPR011611">
    <property type="entry name" value="PfkB_dom"/>
</dbReference>
<gene>
    <name evidence="8" type="ORF">HU230_07520</name>
</gene>
<comment type="similarity">
    <text evidence="1 6">Belongs to the carbohydrate kinase PfkB family.</text>
</comment>
<dbReference type="EMBL" id="JABWSX010000001">
    <property type="protein sequence ID" value="NVL05564.1"/>
    <property type="molecule type" value="Genomic_DNA"/>
</dbReference>
<comment type="caution">
    <text evidence="8">The sequence shown here is derived from an EMBL/GenBank/DDBJ whole genome shotgun (WGS) entry which is preliminary data.</text>
</comment>
<dbReference type="PIRSF" id="PIRSF000535">
    <property type="entry name" value="1PFK/6PFK/LacC"/>
    <property type="match status" value="1"/>
</dbReference>
<dbReference type="NCBIfam" id="TIGR03168">
    <property type="entry name" value="1-PFK"/>
    <property type="match status" value="1"/>
</dbReference>
<evidence type="ECO:0000256" key="2">
    <source>
        <dbReference type="ARBA" id="ARBA00022679"/>
    </source>
</evidence>
<evidence type="ECO:0000256" key="6">
    <source>
        <dbReference type="PIRNR" id="PIRNR000535"/>
    </source>
</evidence>
<evidence type="ECO:0000256" key="4">
    <source>
        <dbReference type="ARBA" id="ARBA00022777"/>
    </source>
</evidence>
<proteinExistence type="inferred from homology"/>
<organism evidence="8">
    <name type="scientific">Bradyrhizobium quebecense</name>
    <dbReference type="NCBI Taxonomy" id="2748629"/>
    <lineage>
        <taxon>Bacteria</taxon>
        <taxon>Pseudomonadati</taxon>
        <taxon>Pseudomonadota</taxon>
        <taxon>Alphaproteobacteria</taxon>
        <taxon>Hyphomicrobiales</taxon>
        <taxon>Nitrobacteraceae</taxon>
        <taxon>Bradyrhizobium</taxon>
    </lineage>
</organism>
<dbReference type="GO" id="GO:0005524">
    <property type="term" value="F:ATP binding"/>
    <property type="evidence" value="ECO:0007669"/>
    <property type="project" value="UniProtKB-KW"/>
</dbReference>
<dbReference type="PANTHER" id="PTHR46566:SF2">
    <property type="entry name" value="ATP-DEPENDENT 6-PHOSPHOFRUCTOKINASE ISOZYME 2"/>
    <property type="match status" value="1"/>
</dbReference>
<dbReference type="InterPro" id="IPR017583">
    <property type="entry name" value="Tagatose/fructose_Pkinase"/>
</dbReference>
<keyword evidence="5" id="KW-0067">ATP-binding</keyword>
<evidence type="ECO:0000256" key="3">
    <source>
        <dbReference type="ARBA" id="ARBA00022741"/>
    </source>
</evidence>
<evidence type="ECO:0000259" key="7">
    <source>
        <dbReference type="Pfam" id="PF00294"/>
    </source>
</evidence>
<evidence type="ECO:0000256" key="5">
    <source>
        <dbReference type="ARBA" id="ARBA00022840"/>
    </source>
</evidence>
<dbReference type="InterPro" id="IPR002173">
    <property type="entry name" value="Carboh/pur_kinase_PfkB_CS"/>
</dbReference>
<keyword evidence="3" id="KW-0547">Nucleotide-binding</keyword>
<evidence type="ECO:0000256" key="1">
    <source>
        <dbReference type="ARBA" id="ARBA00010688"/>
    </source>
</evidence>
<keyword evidence="4" id="KW-0418">Kinase</keyword>